<protein>
    <recommendedName>
        <fullName evidence="5">HTH dtxR-type domain-containing protein</fullName>
    </recommendedName>
</protein>
<reference evidence="6 7" key="1">
    <citation type="journal article" date="2018" name="Syst. Appl. Microbiol.">
        <title>A new symbiotic nanoarchaeote (Candidatus Nanoclepta minutus) and its host (Zestosphaera tikiterensis gen. nov., sp. nov.) from a New Zealand hot spring.</title>
        <authorList>
            <person name="St John E."/>
            <person name="Liu Y."/>
            <person name="Podar M."/>
            <person name="Stott M.B."/>
            <person name="Meneghin J."/>
            <person name="Chen Z."/>
            <person name="Lagutin K."/>
            <person name="Mitchell K."/>
            <person name="Reysenbach A.L."/>
        </authorList>
    </citation>
    <scope>NUCLEOTIDE SEQUENCE [LARGE SCALE GENOMIC DNA]</scope>
    <source>
        <strain evidence="6">NZ3</strain>
    </source>
</reference>
<dbReference type="InterPro" id="IPR050536">
    <property type="entry name" value="DtxR_MntR_Metal-Reg"/>
</dbReference>
<accession>A0A2R7Y7S3</accession>
<dbReference type="SUPFAM" id="SSF46785">
    <property type="entry name" value="Winged helix' DNA-binding domain"/>
    <property type="match status" value="1"/>
</dbReference>
<dbReference type="InterPro" id="IPR022687">
    <property type="entry name" value="HTH_DTXR"/>
</dbReference>
<feature type="domain" description="HTH dtxR-type" evidence="5">
    <location>
        <begin position="1"/>
        <end position="68"/>
    </location>
</feature>
<dbReference type="AlphaFoldDB" id="A0A2R7Y7S3"/>
<dbReference type="PANTHER" id="PTHR33238">
    <property type="entry name" value="IRON (METAL) DEPENDENT REPRESSOR, DTXR FAMILY"/>
    <property type="match status" value="1"/>
</dbReference>
<dbReference type="GO" id="GO:0003700">
    <property type="term" value="F:DNA-binding transcription factor activity"/>
    <property type="evidence" value="ECO:0007669"/>
    <property type="project" value="InterPro"/>
</dbReference>
<dbReference type="SUPFAM" id="SSF47979">
    <property type="entry name" value="Iron-dependent repressor protein, dimerization domain"/>
    <property type="match status" value="1"/>
</dbReference>
<dbReference type="GO" id="GO:0046914">
    <property type="term" value="F:transition metal ion binding"/>
    <property type="evidence" value="ECO:0007669"/>
    <property type="project" value="InterPro"/>
</dbReference>
<dbReference type="InterPro" id="IPR001367">
    <property type="entry name" value="Fe_dep_repressor"/>
</dbReference>
<dbReference type="PROSITE" id="PS50944">
    <property type="entry name" value="HTH_DTXR"/>
    <property type="match status" value="1"/>
</dbReference>
<comment type="similarity">
    <text evidence="1">Belongs to the DtxR/MntR family.</text>
</comment>
<evidence type="ECO:0000256" key="1">
    <source>
        <dbReference type="ARBA" id="ARBA00007871"/>
    </source>
</evidence>
<dbReference type="GO" id="GO:0046983">
    <property type="term" value="F:protein dimerization activity"/>
    <property type="evidence" value="ECO:0007669"/>
    <property type="project" value="InterPro"/>
</dbReference>
<name>A0A2R7Y7S3_9CREN</name>
<dbReference type="InterPro" id="IPR036388">
    <property type="entry name" value="WH-like_DNA-bd_sf"/>
</dbReference>
<keyword evidence="3" id="KW-0238">DNA-binding</keyword>
<evidence type="ECO:0000259" key="5">
    <source>
        <dbReference type="PROSITE" id="PS50944"/>
    </source>
</evidence>
<dbReference type="EMBL" id="NBVN01000002">
    <property type="protein sequence ID" value="PUA33584.1"/>
    <property type="molecule type" value="Genomic_DNA"/>
</dbReference>
<dbReference type="InterPro" id="IPR022689">
    <property type="entry name" value="Iron_dep_repressor"/>
</dbReference>
<dbReference type="InterPro" id="IPR036390">
    <property type="entry name" value="WH_DNA-bd_sf"/>
</dbReference>
<evidence type="ECO:0000313" key="7">
    <source>
        <dbReference type="Proteomes" id="UP000244093"/>
    </source>
</evidence>
<dbReference type="Gene3D" id="1.10.10.10">
    <property type="entry name" value="Winged helix-like DNA-binding domain superfamily/Winged helix DNA-binding domain"/>
    <property type="match status" value="1"/>
</dbReference>
<evidence type="ECO:0000256" key="4">
    <source>
        <dbReference type="ARBA" id="ARBA00023163"/>
    </source>
</evidence>
<keyword evidence="4" id="KW-0804">Transcription</keyword>
<keyword evidence="2" id="KW-0805">Transcription regulation</keyword>
<dbReference type="InterPro" id="IPR036421">
    <property type="entry name" value="Fe_dep_repressor_sf"/>
</dbReference>
<dbReference type="Proteomes" id="UP000244093">
    <property type="component" value="Unassembled WGS sequence"/>
</dbReference>
<gene>
    <name evidence="6" type="ORF">B7O98_03970</name>
</gene>
<evidence type="ECO:0000256" key="2">
    <source>
        <dbReference type="ARBA" id="ARBA00023015"/>
    </source>
</evidence>
<organism evidence="6 7">
    <name type="scientific">Zestosphaera tikiterensis</name>
    <dbReference type="NCBI Taxonomy" id="1973259"/>
    <lineage>
        <taxon>Archaea</taxon>
        <taxon>Thermoproteota</taxon>
        <taxon>Thermoprotei</taxon>
        <taxon>Desulfurococcales</taxon>
        <taxon>Desulfurococcaceae</taxon>
        <taxon>Zestosphaera</taxon>
    </lineage>
</organism>
<dbReference type="PANTHER" id="PTHR33238:SF7">
    <property type="entry name" value="IRON-DEPENDENT TRANSCRIPTIONAL REGULATOR"/>
    <property type="match status" value="1"/>
</dbReference>
<dbReference type="SMART" id="SM00529">
    <property type="entry name" value="HTH_DTXR"/>
    <property type="match status" value="1"/>
</dbReference>
<comment type="caution">
    <text evidence="6">The sequence shown here is derived from an EMBL/GenBank/DDBJ whole genome shotgun (WGS) entry which is preliminary data.</text>
</comment>
<evidence type="ECO:0000313" key="6">
    <source>
        <dbReference type="EMBL" id="PUA33584.1"/>
    </source>
</evidence>
<sequence>MVSGRKSREAVEDYLIAVYRLENIYGYAKTSQLAKELNVKEGTVSKVLRGLSRKGLIQVISYKGARLTESGKELAVKILRNHAILETFLREFLGFDVVKAHELAHEMEHLPQEVIEAIYEKMGRPAVCPTPDLKQPLQNVDYVPLSNSVEGRCYKVKCFINELRCVLTKFKEVGCDVSCLVKVVGKGVRGITVRLRNGREVILTLDESQAVGVEEVACDEFNNLS</sequence>
<dbReference type="Pfam" id="PF02742">
    <property type="entry name" value="Fe_dep_repr_C"/>
    <property type="match status" value="1"/>
</dbReference>
<dbReference type="Pfam" id="PF01325">
    <property type="entry name" value="Fe_dep_repress"/>
    <property type="match status" value="1"/>
</dbReference>
<dbReference type="GO" id="GO:0003677">
    <property type="term" value="F:DNA binding"/>
    <property type="evidence" value="ECO:0007669"/>
    <property type="project" value="UniProtKB-KW"/>
</dbReference>
<evidence type="ECO:0000256" key="3">
    <source>
        <dbReference type="ARBA" id="ARBA00023125"/>
    </source>
</evidence>
<proteinExistence type="inferred from homology"/>